<sequence>MAPEERALVTDVVVVGSGACGMAAAIAARQQGRRSSCWRKSRTWGERGPEHRLRTRLIHTVSGGGRRRRLPEAMAEDIMRQTGYQSDGELVLHLARESSGLIDWLVDDLGVELYLVTDYMHVGHSVHRLHAPASREGADLVKDLRQAIKDFGVSLKTGMPVKRLLTADDGSVVGVEAEEAGQKLRVEAKKVILASNGFAANREMLLRYCPDIADAPYFGAPGNTGEGIAWGEGLGAAVEHMGAYQGYAAVCENGILVSWTTVEKGGIVVDGDGRRFGDETSGYSAFVPEVQRHTDGPIYVIFDQRIMESVRDREPRFRGLVEEGFVKEAATVDELAALHDMPRDDLEETLARYNAAAEAGVDEFGRKDFGAAPLRFPLHVARASTGLFHTQGGLRINTNAQPLRTDGSPVENLYAGGGVAVGISGADGGRGYSSGNGLLTALGWGKIAGEHAGRSAGKRG</sequence>
<reference evidence="6 7" key="1">
    <citation type="submission" date="2019-10" db="EMBL/GenBank/DDBJ databases">
        <title>Rubrobacter sp nov SCSIO 52915 isolated from a deep-sea sediment in the South China Sea.</title>
        <authorList>
            <person name="Chen R.W."/>
        </authorList>
    </citation>
    <scope>NUCLEOTIDE SEQUENCE [LARGE SCALE GENOMIC DNA]</scope>
    <source>
        <strain evidence="6 7">SCSIO 52915</strain>
    </source>
</reference>
<dbReference type="InterPro" id="IPR003953">
    <property type="entry name" value="FAD-dep_OxRdtase_2_FAD-bd"/>
</dbReference>
<accession>A0A6G8PWC7</accession>
<feature type="domain" description="FAD-dependent oxidoreductase 2 FAD-binding" evidence="5">
    <location>
        <begin position="11"/>
        <end position="431"/>
    </location>
</feature>
<evidence type="ECO:0000256" key="2">
    <source>
        <dbReference type="ARBA" id="ARBA00022630"/>
    </source>
</evidence>
<comment type="cofactor">
    <cofactor evidence="1">
        <name>FAD</name>
        <dbReference type="ChEBI" id="CHEBI:57692"/>
    </cofactor>
</comment>
<keyword evidence="3" id="KW-0274">FAD</keyword>
<dbReference type="RefSeq" id="WP_166396192.1">
    <property type="nucleotide sequence ID" value="NZ_CP045121.1"/>
</dbReference>
<proteinExistence type="predicted"/>
<dbReference type="EMBL" id="CP045121">
    <property type="protein sequence ID" value="QIN78512.1"/>
    <property type="molecule type" value="Genomic_DNA"/>
</dbReference>
<dbReference type="Gene3D" id="3.90.700.10">
    <property type="entry name" value="Succinate dehydrogenase/fumarate reductase flavoprotein, catalytic domain"/>
    <property type="match status" value="1"/>
</dbReference>
<name>A0A6G8PWC7_9ACTN</name>
<dbReference type="PANTHER" id="PTHR43400">
    <property type="entry name" value="FUMARATE REDUCTASE"/>
    <property type="match status" value="1"/>
</dbReference>
<dbReference type="GO" id="GO:0033765">
    <property type="term" value="F:steroid dehydrogenase activity, acting on the CH-CH group of donors"/>
    <property type="evidence" value="ECO:0007669"/>
    <property type="project" value="UniProtKB-ARBA"/>
</dbReference>
<gene>
    <name evidence="6" type="ORF">GBA65_08245</name>
</gene>
<evidence type="ECO:0000313" key="6">
    <source>
        <dbReference type="EMBL" id="QIN78512.1"/>
    </source>
</evidence>
<dbReference type="SUPFAM" id="SSF51905">
    <property type="entry name" value="FAD/NAD(P)-binding domain"/>
    <property type="match status" value="1"/>
</dbReference>
<evidence type="ECO:0000256" key="3">
    <source>
        <dbReference type="ARBA" id="ARBA00022827"/>
    </source>
</evidence>
<dbReference type="InterPro" id="IPR050315">
    <property type="entry name" value="FAD-oxidoreductase_2"/>
</dbReference>
<protein>
    <submittedName>
        <fullName evidence="6">FAD-binding protein</fullName>
    </submittedName>
</protein>
<evidence type="ECO:0000256" key="1">
    <source>
        <dbReference type="ARBA" id="ARBA00001974"/>
    </source>
</evidence>
<dbReference type="Pfam" id="PF00890">
    <property type="entry name" value="FAD_binding_2"/>
    <property type="match status" value="1"/>
</dbReference>
<dbReference type="AlphaFoldDB" id="A0A6G8PWC7"/>
<dbReference type="KEGG" id="rmar:GBA65_08245"/>
<keyword evidence="4" id="KW-0560">Oxidoreductase</keyword>
<dbReference type="PANTHER" id="PTHR43400:SF7">
    <property type="entry name" value="FAD-DEPENDENT OXIDOREDUCTASE 2 FAD BINDING DOMAIN-CONTAINING PROTEIN"/>
    <property type="match status" value="1"/>
</dbReference>
<keyword evidence="7" id="KW-1185">Reference proteome</keyword>
<dbReference type="InterPro" id="IPR036188">
    <property type="entry name" value="FAD/NAD-bd_sf"/>
</dbReference>
<dbReference type="Proteomes" id="UP000502706">
    <property type="component" value="Chromosome"/>
</dbReference>
<keyword evidence="2" id="KW-0285">Flavoprotein</keyword>
<evidence type="ECO:0000313" key="7">
    <source>
        <dbReference type="Proteomes" id="UP000502706"/>
    </source>
</evidence>
<evidence type="ECO:0000256" key="4">
    <source>
        <dbReference type="ARBA" id="ARBA00023002"/>
    </source>
</evidence>
<dbReference type="SUPFAM" id="SSF56425">
    <property type="entry name" value="Succinate dehydrogenase/fumarate reductase flavoprotein, catalytic domain"/>
    <property type="match status" value="1"/>
</dbReference>
<dbReference type="Gene3D" id="3.50.50.60">
    <property type="entry name" value="FAD/NAD(P)-binding domain"/>
    <property type="match status" value="1"/>
</dbReference>
<dbReference type="InterPro" id="IPR027477">
    <property type="entry name" value="Succ_DH/fumarate_Rdtase_cat_sf"/>
</dbReference>
<evidence type="ECO:0000259" key="5">
    <source>
        <dbReference type="Pfam" id="PF00890"/>
    </source>
</evidence>
<organism evidence="6 7">
    <name type="scientific">Rubrobacter marinus</name>
    <dbReference type="NCBI Taxonomy" id="2653852"/>
    <lineage>
        <taxon>Bacteria</taxon>
        <taxon>Bacillati</taxon>
        <taxon>Actinomycetota</taxon>
        <taxon>Rubrobacteria</taxon>
        <taxon>Rubrobacterales</taxon>
        <taxon>Rubrobacteraceae</taxon>
        <taxon>Rubrobacter</taxon>
    </lineage>
</organism>